<evidence type="ECO:0000256" key="1">
    <source>
        <dbReference type="SAM" id="MobiDB-lite"/>
    </source>
</evidence>
<dbReference type="Proteomes" id="UP000550707">
    <property type="component" value="Unassembled WGS sequence"/>
</dbReference>
<name>A0A7J8EE70_MOLMO</name>
<dbReference type="AlphaFoldDB" id="A0A7J8EE70"/>
<accession>A0A7J8EE70</accession>
<keyword evidence="3" id="KW-1185">Reference proteome</keyword>
<dbReference type="EMBL" id="JACASF010000014">
    <property type="protein sequence ID" value="KAF6433764.1"/>
    <property type="molecule type" value="Genomic_DNA"/>
</dbReference>
<organism evidence="2 3">
    <name type="scientific">Molossus molossus</name>
    <name type="common">Pallas' mastiff bat</name>
    <name type="synonym">Vespertilio molossus</name>
    <dbReference type="NCBI Taxonomy" id="27622"/>
    <lineage>
        <taxon>Eukaryota</taxon>
        <taxon>Metazoa</taxon>
        <taxon>Chordata</taxon>
        <taxon>Craniata</taxon>
        <taxon>Vertebrata</taxon>
        <taxon>Euteleostomi</taxon>
        <taxon>Mammalia</taxon>
        <taxon>Eutheria</taxon>
        <taxon>Laurasiatheria</taxon>
        <taxon>Chiroptera</taxon>
        <taxon>Yangochiroptera</taxon>
        <taxon>Molossidae</taxon>
        <taxon>Molossus</taxon>
    </lineage>
</organism>
<protein>
    <submittedName>
        <fullName evidence="2">Uncharacterized protein</fullName>
    </submittedName>
</protein>
<sequence>MATTLSPQHLAPQSWCFQSLPCGVHECGGDLLQVDPASSKMGEGSWEQLAAVPRQWTLFLPPLRMQGPRPEPLPSNCGQKEATGPSPARLDGGRPLCPPLVVSSHTPHSCAEVRRAGSRTAWVTCVFGWSCTSHEEELLNVS</sequence>
<feature type="region of interest" description="Disordered" evidence="1">
    <location>
        <begin position="63"/>
        <end position="94"/>
    </location>
</feature>
<proteinExistence type="predicted"/>
<dbReference type="InParanoid" id="A0A7J8EE70"/>
<evidence type="ECO:0000313" key="2">
    <source>
        <dbReference type="EMBL" id="KAF6433764.1"/>
    </source>
</evidence>
<comment type="caution">
    <text evidence="2">The sequence shown here is derived from an EMBL/GenBank/DDBJ whole genome shotgun (WGS) entry which is preliminary data.</text>
</comment>
<gene>
    <name evidence="2" type="ORF">HJG59_008834</name>
</gene>
<reference evidence="2 3" key="1">
    <citation type="journal article" date="2020" name="Nature">
        <title>Six reference-quality genomes reveal evolution of bat adaptations.</title>
        <authorList>
            <person name="Jebb D."/>
            <person name="Huang Z."/>
            <person name="Pippel M."/>
            <person name="Hughes G.M."/>
            <person name="Lavrichenko K."/>
            <person name="Devanna P."/>
            <person name="Winkler S."/>
            <person name="Jermiin L.S."/>
            <person name="Skirmuntt E.C."/>
            <person name="Katzourakis A."/>
            <person name="Burkitt-Gray L."/>
            <person name="Ray D.A."/>
            <person name="Sullivan K.A.M."/>
            <person name="Roscito J.G."/>
            <person name="Kirilenko B.M."/>
            <person name="Davalos L.M."/>
            <person name="Corthals A.P."/>
            <person name="Power M.L."/>
            <person name="Jones G."/>
            <person name="Ransome R.D."/>
            <person name="Dechmann D.K.N."/>
            <person name="Locatelli A.G."/>
            <person name="Puechmaille S.J."/>
            <person name="Fedrigo O."/>
            <person name="Jarvis E.D."/>
            <person name="Hiller M."/>
            <person name="Vernes S.C."/>
            <person name="Myers E.W."/>
            <person name="Teeling E.C."/>
        </authorList>
    </citation>
    <scope>NUCLEOTIDE SEQUENCE [LARGE SCALE GENOMIC DNA]</scope>
    <source>
        <strain evidence="2">MMolMol1</strain>
        <tissue evidence="2">Muscle</tissue>
    </source>
</reference>
<evidence type="ECO:0000313" key="3">
    <source>
        <dbReference type="Proteomes" id="UP000550707"/>
    </source>
</evidence>